<dbReference type="EMBL" id="CAJPIZ010006875">
    <property type="protein sequence ID" value="CAG2109898.1"/>
    <property type="molecule type" value="Genomic_DNA"/>
</dbReference>
<reference evidence="2" key="1">
    <citation type="submission" date="2020-11" db="EMBL/GenBank/DDBJ databases">
        <authorList>
            <person name="Tran Van P."/>
        </authorList>
    </citation>
    <scope>NUCLEOTIDE SEQUENCE</scope>
</reference>
<feature type="signal peptide" evidence="1">
    <location>
        <begin position="1"/>
        <end position="20"/>
    </location>
</feature>
<protein>
    <submittedName>
        <fullName evidence="2">Uncharacterized protein</fullName>
    </submittedName>
</protein>
<dbReference type="Proteomes" id="UP000759131">
    <property type="component" value="Unassembled WGS sequence"/>
</dbReference>
<dbReference type="AlphaFoldDB" id="A0A7R9KU31"/>
<feature type="chain" id="PRO_5036211013" evidence="1">
    <location>
        <begin position="21"/>
        <end position="147"/>
    </location>
</feature>
<accession>A0A7R9KU31</accession>
<keyword evidence="1" id="KW-0732">Signal</keyword>
<evidence type="ECO:0000256" key="1">
    <source>
        <dbReference type="SAM" id="SignalP"/>
    </source>
</evidence>
<gene>
    <name evidence="2" type="ORF">OSB1V03_LOCUS9885</name>
</gene>
<proteinExistence type="predicted"/>
<evidence type="ECO:0000313" key="3">
    <source>
        <dbReference type="Proteomes" id="UP000759131"/>
    </source>
</evidence>
<dbReference type="EMBL" id="OC861450">
    <property type="protein sequence ID" value="CAD7629468.1"/>
    <property type="molecule type" value="Genomic_DNA"/>
</dbReference>
<name>A0A7R9KU31_9ACAR</name>
<sequence length="147" mass="15530">MSITTQVMILLSITCGIALGMPTGQPQTFVMNTPYGPQVFRQQTASDGSQFWQSVGPGYSHTSFVSGGNPNNGFHFDSMSTGSANAFGNGFNMGSMGGMGSGMSMGSFMGNGGGMTGMAMGSGMWPMMQPMQPMQPFKWWPSIFSNN</sequence>
<evidence type="ECO:0000313" key="2">
    <source>
        <dbReference type="EMBL" id="CAD7629468.1"/>
    </source>
</evidence>
<organism evidence="2">
    <name type="scientific">Medioppia subpectinata</name>
    <dbReference type="NCBI Taxonomy" id="1979941"/>
    <lineage>
        <taxon>Eukaryota</taxon>
        <taxon>Metazoa</taxon>
        <taxon>Ecdysozoa</taxon>
        <taxon>Arthropoda</taxon>
        <taxon>Chelicerata</taxon>
        <taxon>Arachnida</taxon>
        <taxon>Acari</taxon>
        <taxon>Acariformes</taxon>
        <taxon>Sarcoptiformes</taxon>
        <taxon>Oribatida</taxon>
        <taxon>Brachypylina</taxon>
        <taxon>Oppioidea</taxon>
        <taxon>Oppiidae</taxon>
        <taxon>Medioppia</taxon>
    </lineage>
</organism>
<keyword evidence="3" id="KW-1185">Reference proteome</keyword>